<dbReference type="GO" id="GO:0046872">
    <property type="term" value="F:metal ion binding"/>
    <property type="evidence" value="ECO:0007669"/>
    <property type="project" value="UniProtKB-KW"/>
</dbReference>
<keyword evidence="10" id="KW-1185">Reference proteome</keyword>
<keyword evidence="6" id="KW-0482">Metalloprotease</keyword>
<evidence type="ECO:0000259" key="7">
    <source>
        <dbReference type="Pfam" id="PF00675"/>
    </source>
</evidence>
<keyword evidence="2" id="KW-0645">Protease</keyword>
<dbReference type="GO" id="GO:0043171">
    <property type="term" value="P:peptide catabolic process"/>
    <property type="evidence" value="ECO:0007669"/>
    <property type="project" value="TreeGrafter"/>
</dbReference>
<evidence type="ECO:0000259" key="8">
    <source>
        <dbReference type="Pfam" id="PF16187"/>
    </source>
</evidence>
<dbReference type="PANTHER" id="PTHR43690">
    <property type="entry name" value="NARDILYSIN"/>
    <property type="match status" value="1"/>
</dbReference>
<keyword evidence="4" id="KW-0378">Hydrolase</keyword>
<dbReference type="InterPro" id="IPR032632">
    <property type="entry name" value="Peptidase_M16_M"/>
</dbReference>
<feature type="non-terminal residue" evidence="9">
    <location>
        <position position="1"/>
    </location>
</feature>
<dbReference type="Pfam" id="PF00675">
    <property type="entry name" value="Peptidase_M16"/>
    <property type="match status" value="1"/>
</dbReference>
<comment type="caution">
    <text evidence="9">The sequence shown here is derived from an EMBL/GenBank/DDBJ whole genome shotgun (WGS) entry which is preliminary data.</text>
</comment>
<evidence type="ECO:0000256" key="2">
    <source>
        <dbReference type="ARBA" id="ARBA00022670"/>
    </source>
</evidence>
<evidence type="ECO:0000256" key="1">
    <source>
        <dbReference type="ARBA" id="ARBA00007261"/>
    </source>
</evidence>
<dbReference type="GO" id="GO:0005739">
    <property type="term" value="C:mitochondrion"/>
    <property type="evidence" value="ECO:0007669"/>
    <property type="project" value="TreeGrafter"/>
</dbReference>
<comment type="similarity">
    <text evidence="1">Belongs to the peptidase M16 family.</text>
</comment>
<reference evidence="9 10" key="1">
    <citation type="journal article" date="2018" name="Gigascience">
        <title>Genomes of trombidid mites reveal novel predicted allergens and laterally-transferred genes associated with secondary metabolism.</title>
        <authorList>
            <person name="Dong X."/>
            <person name="Chaisiri K."/>
            <person name="Xia D."/>
            <person name="Armstrong S.D."/>
            <person name="Fang Y."/>
            <person name="Donnelly M.J."/>
            <person name="Kadowaki T."/>
            <person name="McGarry J.W."/>
            <person name="Darby A.C."/>
            <person name="Makepeace B.L."/>
        </authorList>
    </citation>
    <scope>NUCLEOTIDE SEQUENCE [LARGE SCALE GENOMIC DNA]</scope>
    <source>
        <strain evidence="9">UoL-WK</strain>
    </source>
</reference>
<dbReference type="EMBL" id="NCKU01010404">
    <property type="protein sequence ID" value="RWS00826.1"/>
    <property type="molecule type" value="Genomic_DNA"/>
</dbReference>
<feature type="domain" description="Peptidase M16 N-terminal" evidence="7">
    <location>
        <begin position="37"/>
        <end position="167"/>
    </location>
</feature>
<dbReference type="AlphaFoldDB" id="A0A3S3PZW6"/>
<evidence type="ECO:0000256" key="3">
    <source>
        <dbReference type="ARBA" id="ARBA00022723"/>
    </source>
</evidence>
<evidence type="ECO:0000313" key="9">
    <source>
        <dbReference type="EMBL" id="RWS00826.1"/>
    </source>
</evidence>
<sequence length="506" mass="59225">RTTYDEFIAKIHRDIIKQPDDNRSFEAYTLINGLKLLLISDSKAEKAAAALNVNIGSFNDPESFQGLAHLLEHLLFHNYINCPDCNEYTHFIENNWGWYNAHTYETQTIYAFDISTRSLKGALEKLIALFGPPVFSANLIEKALNEINGQHINNLKNDVYRVYRVFKENANQSHPFTKYGCGTRESLKNSSKNNFTILREELIKLYNYYSSNIMSVCVMSKDPMEKLKEVVIPLLKNLENKNVSALKWTENPYGPKQLKKILNVVPIENHHYLHLLFPMSYLVGPIDEMFKDRDEDFRPHIIKKYLNLMNPENMIAIIQSPKFADKTNKREKWFGVEYSVEDFKEEFLTKLKQTKSNEFYFPAPNEFISTNYDLKKRENVIEQPKVIKSTENSRIWFLQDFTFDARAFFSIDFKSPFIRIDPLYKVCAEIFVKLIDYELSEDLSIGKYAGLSFVSEISKYGIKNELKNMSRDNFEEYRNLVSINYEKNPVDIFSSGMVFWKEIEEG</sequence>
<evidence type="ECO:0000256" key="5">
    <source>
        <dbReference type="ARBA" id="ARBA00022833"/>
    </source>
</evidence>
<gene>
    <name evidence="9" type="ORF">B4U79_00055</name>
</gene>
<dbReference type="Pfam" id="PF16187">
    <property type="entry name" value="Peptidase_M16_M"/>
    <property type="match status" value="1"/>
</dbReference>
<feature type="non-terminal residue" evidence="9">
    <location>
        <position position="506"/>
    </location>
</feature>
<keyword evidence="5" id="KW-0862">Zinc</keyword>
<evidence type="ECO:0000256" key="4">
    <source>
        <dbReference type="ARBA" id="ARBA00022801"/>
    </source>
</evidence>
<dbReference type="GO" id="GO:0004222">
    <property type="term" value="F:metalloendopeptidase activity"/>
    <property type="evidence" value="ECO:0007669"/>
    <property type="project" value="TreeGrafter"/>
</dbReference>
<accession>A0A3S3PZW6</accession>
<dbReference type="SUPFAM" id="SSF63411">
    <property type="entry name" value="LuxS/MPP-like metallohydrolase"/>
    <property type="match status" value="3"/>
</dbReference>
<dbReference type="OrthoDB" id="6537930at2759"/>
<dbReference type="InterPro" id="IPR050626">
    <property type="entry name" value="Peptidase_M16"/>
</dbReference>
<dbReference type="STRING" id="1965070.A0A3S3PZW6"/>
<dbReference type="Gene3D" id="3.30.830.10">
    <property type="entry name" value="Metalloenzyme, LuxS/M16 peptidase-like"/>
    <property type="match status" value="3"/>
</dbReference>
<evidence type="ECO:0000256" key="6">
    <source>
        <dbReference type="ARBA" id="ARBA00023049"/>
    </source>
</evidence>
<name>A0A3S3PZW6_9ACAR</name>
<evidence type="ECO:0000313" key="10">
    <source>
        <dbReference type="Proteomes" id="UP000285301"/>
    </source>
</evidence>
<dbReference type="PANTHER" id="PTHR43690:SF18">
    <property type="entry name" value="INSULIN-DEGRADING ENZYME-RELATED"/>
    <property type="match status" value="1"/>
</dbReference>
<dbReference type="GO" id="GO:0051603">
    <property type="term" value="P:proteolysis involved in protein catabolic process"/>
    <property type="evidence" value="ECO:0007669"/>
    <property type="project" value="TreeGrafter"/>
</dbReference>
<organism evidence="9 10">
    <name type="scientific">Dinothrombium tinctorium</name>
    <dbReference type="NCBI Taxonomy" id="1965070"/>
    <lineage>
        <taxon>Eukaryota</taxon>
        <taxon>Metazoa</taxon>
        <taxon>Ecdysozoa</taxon>
        <taxon>Arthropoda</taxon>
        <taxon>Chelicerata</taxon>
        <taxon>Arachnida</taxon>
        <taxon>Acari</taxon>
        <taxon>Acariformes</taxon>
        <taxon>Trombidiformes</taxon>
        <taxon>Prostigmata</taxon>
        <taxon>Anystina</taxon>
        <taxon>Parasitengona</taxon>
        <taxon>Trombidioidea</taxon>
        <taxon>Trombidiidae</taxon>
        <taxon>Dinothrombium</taxon>
    </lineage>
</organism>
<keyword evidence="3" id="KW-0479">Metal-binding</keyword>
<dbReference type="Proteomes" id="UP000285301">
    <property type="component" value="Unassembled WGS sequence"/>
</dbReference>
<dbReference type="GO" id="GO:0005829">
    <property type="term" value="C:cytosol"/>
    <property type="evidence" value="ECO:0007669"/>
    <property type="project" value="TreeGrafter"/>
</dbReference>
<dbReference type="InterPro" id="IPR011765">
    <property type="entry name" value="Pept_M16_N"/>
</dbReference>
<feature type="domain" description="Peptidase M16 middle/third" evidence="8">
    <location>
        <begin position="295"/>
        <end position="463"/>
    </location>
</feature>
<dbReference type="InterPro" id="IPR011249">
    <property type="entry name" value="Metalloenz_LuxS/M16"/>
</dbReference>
<protein>
    <submittedName>
        <fullName evidence="9">Insulin-degrading enzyme-like isoform X3</fullName>
    </submittedName>
</protein>
<proteinExistence type="inferred from homology"/>